<evidence type="ECO:0000313" key="2">
    <source>
        <dbReference type="Proteomes" id="UP000037425"/>
    </source>
</evidence>
<protein>
    <submittedName>
        <fullName evidence="1">Calpastatin</fullName>
    </submittedName>
</protein>
<gene>
    <name evidence="1" type="ORF">AC244_10860</name>
</gene>
<sequence>MADPFMLQRFVDAQERVYAAALDELRRGRKETHWMWFVFPQLAGLGNSPMAERFAVSGLAETRAYLAHPILGPRLIDCTETVNGITGRSAHEIFASPDDMKFRSSMTLFSKASAAGNVFGQALDLYFAGEEDRRTLELLGRSPS</sequence>
<dbReference type="Proteomes" id="UP000037425">
    <property type="component" value="Unassembled WGS sequence"/>
</dbReference>
<dbReference type="InterPro" id="IPR036287">
    <property type="entry name" value="Rv1873-like_sf"/>
</dbReference>
<evidence type="ECO:0000313" key="1">
    <source>
        <dbReference type="EMBL" id="KOF19864.1"/>
    </source>
</evidence>
<dbReference type="AlphaFoldDB" id="A0A0L8BZD7"/>
<dbReference type="Pfam" id="PF08837">
    <property type="entry name" value="DUF1810"/>
    <property type="match status" value="1"/>
</dbReference>
<organism evidence="1 2">
    <name type="scientific">Ensifer adhaerens</name>
    <name type="common">Sinorhizobium morelense</name>
    <dbReference type="NCBI Taxonomy" id="106592"/>
    <lineage>
        <taxon>Bacteria</taxon>
        <taxon>Pseudomonadati</taxon>
        <taxon>Pseudomonadota</taxon>
        <taxon>Alphaproteobacteria</taxon>
        <taxon>Hyphomicrobiales</taxon>
        <taxon>Rhizobiaceae</taxon>
        <taxon>Sinorhizobium/Ensifer group</taxon>
        <taxon>Ensifer</taxon>
    </lineage>
</organism>
<reference evidence="2" key="1">
    <citation type="submission" date="2015-07" db="EMBL/GenBank/DDBJ databases">
        <title>Whole genome sequence of an Ensifer adhaerens strain isolated from a cave pool in the Wind Cave National Park.</title>
        <authorList>
            <person name="Eng W.W.H."/>
            <person name="Gan H.M."/>
            <person name="Barton H.A."/>
            <person name="Savka M.A."/>
        </authorList>
    </citation>
    <scope>NUCLEOTIDE SEQUENCE [LARGE SCALE GENOMIC DNA]</scope>
    <source>
        <strain evidence="2">SD006</strain>
    </source>
</reference>
<dbReference type="RefSeq" id="WP_053248828.1">
    <property type="nucleotide sequence ID" value="NZ_LGAP01000004.1"/>
</dbReference>
<comment type="caution">
    <text evidence="1">The sequence shown here is derived from an EMBL/GenBank/DDBJ whole genome shotgun (WGS) entry which is preliminary data.</text>
</comment>
<dbReference type="PIRSF" id="PIRSF008546">
    <property type="entry name" value="UCP008546"/>
    <property type="match status" value="1"/>
</dbReference>
<dbReference type="InterPro" id="IPR014937">
    <property type="entry name" value="DUF1810"/>
</dbReference>
<accession>A0A0L8BZD7</accession>
<dbReference type="OrthoDB" id="9801870at2"/>
<proteinExistence type="predicted"/>
<name>A0A0L8BZD7_ENSAD</name>
<dbReference type="EMBL" id="LGAP01000004">
    <property type="protein sequence ID" value="KOF19864.1"/>
    <property type="molecule type" value="Genomic_DNA"/>
</dbReference>
<dbReference type="Gene3D" id="1.25.40.380">
    <property type="entry name" value="Protein of unknown function DUF1810"/>
    <property type="match status" value="1"/>
</dbReference>
<dbReference type="PATRIC" id="fig|106592.7.peg.5691"/>
<dbReference type="SUPFAM" id="SSF140736">
    <property type="entry name" value="Rv1873-like"/>
    <property type="match status" value="1"/>
</dbReference>